<dbReference type="Proteomes" id="UP000480570">
    <property type="component" value="Unassembled WGS sequence"/>
</dbReference>
<proteinExistence type="predicted"/>
<evidence type="ECO:0000313" key="2">
    <source>
        <dbReference type="EMBL" id="MYV04572.1"/>
    </source>
</evidence>
<dbReference type="EMBL" id="WEZT01000003">
    <property type="protein sequence ID" value="MYV04572.1"/>
    <property type="molecule type" value="Genomic_DNA"/>
</dbReference>
<evidence type="ECO:0000256" key="1">
    <source>
        <dbReference type="SAM" id="Phobius"/>
    </source>
</evidence>
<reference evidence="2 3" key="1">
    <citation type="journal article" date="2019" name="Appl. Environ. Microbiol.">
        <title>Genetic determinants of hydroxycinnamic acid metabolism in heterofermentative lactobacilli.</title>
        <authorList>
            <person name="Gaur G."/>
            <person name="Oh J.H."/>
            <person name="Filannino P."/>
            <person name="Gobbetti M."/>
            <person name="van Pijkeren J.P."/>
            <person name="Ganzle M.G."/>
        </authorList>
    </citation>
    <scope>NUCLEOTIDE SEQUENCE [LARGE SCALE GENOMIC DNA]</scope>
    <source>
        <strain evidence="2 3">FUA3583</strain>
    </source>
</reference>
<protein>
    <recommendedName>
        <fullName evidence="4">Anion transporter</fullName>
    </recommendedName>
</protein>
<name>A0A7C9N4D1_9LACO</name>
<accession>A0A7C9N4D1</accession>
<keyword evidence="1" id="KW-1133">Transmembrane helix</keyword>
<gene>
    <name evidence="2" type="ORF">GB992_01430</name>
</gene>
<organism evidence="2 3">
    <name type="scientific">Furfurilactobacillus rossiae</name>
    <dbReference type="NCBI Taxonomy" id="231049"/>
    <lineage>
        <taxon>Bacteria</taxon>
        <taxon>Bacillati</taxon>
        <taxon>Bacillota</taxon>
        <taxon>Bacilli</taxon>
        <taxon>Lactobacillales</taxon>
        <taxon>Lactobacillaceae</taxon>
        <taxon>Furfurilactobacillus</taxon>
    </lineage>
</organism>
<evidence type="ECO:0000313" key="3">
    <source>
        <dbReference type="Proteomes" id="UP000480570"/>
    </source>
</evidence>
<evidence type="ECO:0008006" key="4">
    <source>
        <dbReference type="Google" id="ProtNLM"/>
    </source>
</evidence>
<keyword evidence="1" id="KW-0472">Membrane</keyword>
<sequence length="42" mass="4825">MLSTTGYVTSKDWWKLSAIFGVMFNVIWLAGGLLWTKVIGFW</sequence>
<feature type="transmembrane region" description="Helical" evidence="1">
    <location>
        <begin position="13"/>
        <end position="35"/>
    </location>
</feature>
<comment type="caution">
    <text evidence="2">The sequence shown here is derived from an EMBL/GenBank/DDBJ whole genome shotgun (WGS) entry which is preliminary data.</text>
</comment>
<keyword evidence="1" id="KW-0812">Transmembrane</keyword>
<dbReference type="AlphaFoldDB" id="A0A7C9N4D1"/>